<dbReference type="HAMAP" id="MF_01844">
    <property type="entry name" value="NhaA"/>
    <property type="match status" value="1"/>
</dbReference>
<keyword evidence="7 12" id="KW-1133">Transmembrane helix</keyword>
<comment type="similarity">
    <text evidence="12">Belongs to the NhaA Na(+)/H(+) (TC 2.A.33) antiporter family.</text>
</comment>
<keyword evidence="5 12" id="KW-1003">Cell membrane</keyword>
<dbReference type="PROSITE" id="PS51352">
    <property type="entry name" value="THIOREDOXIN_2"/>
    <property type="match status" value="1"/>
</dbReference>
<keyword evidence="8 12" id="KW-0915">Sodium</keyword>
<evidence type="ECO:0000256" key="12">
    <source>
        <dbReference type="HAMAP-Rule" id="MF_01844"/>
    </source>
</evidence>
<dbReference type="GO" id="GO:0005886">
    <property type="term" value="C:plasma membrane"/>
    <property type="evidence" value="ECO:0007669"/>
    <property type="project" value="UniProtKB-SubCell"/>
</dbReference>
<evidence type="ECO:0000256" key="9">
    <source>
        <dbReference type="ARBA" id="ARBA00023065"/>
    </source>
</evidence>
<feature type="transmembrane region" description="Helical" evidence="12">
    <location>
        <begin position="246"/>
        <end position="267"/>
    </location>
</feature>
<evidence type="ECO:0000256" key="3">
    <source>
        <dbReference type="ARBA" id="ARBA00022448"/>
    </source>
</evidence>
<feature type="transmembrane region" description="Helical" evidence="12">
    <location>
        <begin position="115"/>
        <end position="135"/>
    </location>
</feature>
<feature type="transmembrane region" description="Helical" evidence="12">
    <location>
        <begin position="37"/>
        <end position="56"/>
    </location>
</feature>
<feature type="region of interest" description="Disordered" evidence="13">
    <location>
        <begin position="441"/>
        <end position="463"/>
    </location>
</feature>
<evidence type="ECO:0000313" key="15">
    <source>
        <dbReference type="EMBL" id="SNT49260.1"/>
    </source>
</evidence>
<dbReference type="InterPro" id="IPR036249">
    <property type="entry name" value="Thioredoxin-like_sf"/>
</dbReference>
<evidence type="ECO:0000313" key="16">
    <source>
        <dbReference type="Proteomes" id="UP000198362"/>
    </source>
</evidence>
<dbReference type="Gene3D" id="3.40.30.10">
    <property type="entry name" value="Glutaredoxin"/>
    <property type="match status" value="1"/>
</dbReference>
<keyword evidence="11 12" id="KW-0739">Sodium transport</keyword>
<feature type="transmembrane region" description="Helical" evidence="12">
    <location>
        <begin position="203"/>
        <end position="219"/>
    </location>
</feature>
<feature type="domain" description="Thioredoxin" evidence="14">
    <location>
        <begin position="414"/>
        <end position="616"/>
    </location>
</feature>
<dbReference type="PANTHER" id="PTHR30341">
    <property type="entry name" value="SODIUM ION/PROTON ANTIPORTER NHAA-RELATED"/>
    <property type="match status" value="1"/>
</dbReference>
<evidence type="ECO:0000256" key="5">
    <source>
        <dbReference type="ARBA" id="ARBA00022475"/>
    </source>
</evidence>
<evidence type="ECO:0000256" key="10">
    <source>
        <dbReference type="ARBA" id="ARBA00023136"/>
    </source>
</evidence>
<dbReference type="EMBL" id="FZPH01000007">
    <property type="protein sequence ID" value="SNT49260.1"/>
    <property type="molecule type" value="Genomic_DNA"/>
</dbReference>
<dbReference type="Pfam" id="PF06965">
    <property type="entry name" value="Na_H_antiport_1"/>
    <property type="match status" value="1"/>
</dbReference>
<keyword evidence="10 12" id="KW-0472">Membrane</keyword>
<dbReference type="InterPro" id="IPR023171">
    <property type="entry name" value="Na/H_antiporter_dom_sf"/>
</dbReference>
<dbReference type="RefSeq" id="WP_179266271.1">
    <property type="nucleotide sequence ID" value="NZ_FZPH01000007.1"/>
</dbReference>
<dbReference type="AlphaFoldDB" id="A0A239N3D8"/>
<evidence type="ECO:0000256" key="8">
    <source>
        <dbReference type="ARBA" id="ARBA00023053"/>
    </source>
</evidence>
<feature type="transmembrane region" description="Helical" evidence="12">
    <location>
        <begin position="147"/>
        <end position="166"/>
    </location>
</feature>
<evidence type="ECO:0000256" key="2">
    <source>
        <dbReference type="ARBA" id="ARBA00007006"/>
    </source>
</evidence>
<evidence type="ECO:0000256" key="11">
    <source>
        <dbReference type="ARBA" id="ARBA00023201"/>
    </source>
</evidence>
<keyword evidence="16" id="KW-1185">Reference proteome</keyword>
<dbReference type="InterPro" id="IPR004670">
    <property type="entry name" value="NhaA"/>
</dbReference>
<dbReference type="NCBIfam" id="TIGR00773">
    <property type="entry name" value="NhaA"/>
    <property type="match status" value="1"/>
</dbReference>
<dbReference type="Proteomes" id="UP000198362">
    <property type="component" value="Unassembled WGS sequence"/>
</dbReference>
<feature type="transmembrane region" description="Helical" evidence="12">
    <location>
        <begin position="312"/>
        <end position="331"/>
    </location>
</feature>
<comment type="subcellular location">
    <subcellularLocation>
        <location evidence="1">Cell inner membrane</location>
        <topology evidence="1">Multi-pass membrane protein</topology>
    </subcellularLocation>
    <subcellularLocation>
        <location evidence="12">Cell membrane</location>
        <topology evidence="12">Multi-pass membrane protein</topology>
    </subcellularLocation>
</comment>
<feature type="transmembrane region" description="Helical" evidence="12">
    <location>
        <begin position="85"/>
        <end position="103"/>
    </location>
</feature>
<evidence type="ECO:0000256" key="4">
    <source>
        <dbReference type="ARBA" id="ARBA00022449"/>
    </source>
</evidence>
<keyword evidence="3 12" id="KW-0813">Transport</keyword>
<dbReference type="SUPFAM" id="SSF52833">
    <property type="entry name" value="Thioredoxin-like"/>
    <property type="match status" value="1"/>
</dbReference>
<sequence>MNFSTFLRRVSEGGRRPRTDRTLRFDRRLRTVLVTETRGAAVLLVATVLALVWANIPGGGYETVWHTEISIGFGHAAITEDLRHWVNDALMVFFFLLAGMEIRRELSLGALRDRRAAIVPIVAAIGGMAVPAVIYATVTIGNPAQNAWGMAMATDIAFALGVLALVGPRCPENVRVFLLTLAVVDDIGAILVIAIVYTEAVHVVALLVAVALIAVAVAMRAAGVWRATPYFIVGVALWVATYESGLHPTIVGVVFGLLTPAFLARTADLDRLDRIMKRLRREPGPEAARALSIAAQGSVSANDRLQYLLRPWTSFVIVPLFALANAGVALSPELLARAVTSPVTLGVFFGLVVGKTVGIWGASAAVVGARLGRLPAGVRLGQVLPVSAVAGIGFTVSLFIAELAISDDRTRDEATIGILAAAVAATALGWLLFRLPSRRRRDREPTELRPGTQPTGEHGRGPAGAPVELVQFGDYQCPYCREAAPVVAALVARHPDQLRYVWRHLPLEDVHPYARRAAQAAEAAAVQDAFWPMHDRLLSADDLSDEALIELARAAGLDVRQFASDLDTAIVSAEVDADVRSAADSGADGTPTFFLNGVRVDGTLDDVTAAVERSLDTETP</sequence>
<comment type="similarity">
    <text evidence="2">In the N-terminal section; belongs to the NhaA Na(+)/H(+) (TC 2.A.33) antiporter family.</text>
</comment>
<reference evidence="15 16" key="1">
    <citation type="submission" date="2017-06" db="EMBL/GenBank/DDBJ databases">
        <authorList>
            <person name="Kim H.J."/>
            <person name="Triplett B.A."/>
        </authorList>
    </citation>
    <scope>NUCLEOTIDE SEQUENCE [LARGE SCALE GENOMIC DNA]</scope>
    <source>
        <strain evidence="15 16">CGMCC 4.5593</strain>
    </source>
</reference>
<dbReference type="InterPro" id="IPR012336">
    <property type="entry name" value="Thioredoxin-like_fold"/>
</dbReference>
<dbReference type="PANTHER" id="PTHR30341:SF0">
    <property type="entry name" value="NA(+)_H(+) ANTIPORTER NHAA"/>
    <property type="match status" value="1"/>
</dbReference>
<dbReference type="InterPro" id="IPR013766">
    <property type="entry name" value="Thioredoxin_domain"/>
</dbReference>
<evidence type="ECO:0000256" key="1">
    <source>
        <dbReference type="ARBA" id="ARBA00004429"/>
    </source>
</evidence>
<feature type="transmembrane region" description="Helical" evidence="12">
    <location>
        <begin position="178"/>
        <end position="197"/>
    </location>
</feature>
<evidence type="ECO:0000256" key="13">
    <source>
        <dbReference type="SAM" id="MobiDB-lite"/>
    </source>
</evidence>
<protein>
    <recommendedName>
        <fullName evidence="12">Na(+)/H(+) antiporter NhaA</fullName>
    </recommendedName>
    <alternativeName>
        <fullName evidence="12">Sodium/proton antiporter NhaA</fullName>
    </alternativeName>
</protein>
<keyword evidence="6 12" id="KW-0812">Transmembrane</keyword>
<name>A0A239N3D8_9ACTN</name>
<proteinExistence type="inferred from homology"/>
<feature type="transmembrane region" description="Helical" evidence="12">
    <location>
        <begin position="383"/>
        <end position="404"/>
    </location>
</feature>
<evidence type="ECO:0000259" key="14">
    <source>
        <dbReference type="PROSITE" id="PS51352"/>
    </source>
</evidence>
<keyword evidence="4 12" id="KW-0050">Antiport</keyword>
<comment type="catalytic activity">
    <reaction evidence="12">
        <text>Na(+)(in) + 2 H(+)(out) = Na(+)(out) + 2 H(+)(in)</text>
        <dbReference type="Rhea" id="RHEA:29251"/>
        <dbReference type="ChEBI" id="CHEBI:15378"/>
        <dbReference type="ChEBI" id="CHEBI:29101"/>
    </reaction>
</comment>
<keyword evidence="9 12" id="KW-0406">Ion transport</keyword>
<gene>
    <name evidence="12" type="primary">nhaA</name>
    <name evidence="15" type="ORF">SAMN05421812_107187</name>
</gene>
<comment type="function">
    <text evidence="12">Na(+)/H(+) antiporter that extrudes sodium in exchange for external protons.</text>
</comment>
<evidence type="ECO:0000256" key="7">
    <source>
        <dbReference type="ARBA" id="ARBA00022989"/>
    </source>
</evidence>
<dbReference type="GO" id="GO:0006885">
    <property type="term" value="P:regulation of pH"/>
    <property type="evidence" value="ECO:0007669"/>
    <property type="project" value="UniProtKB-UniRule"/>
</dbReference>
<dbReference type="GO" id="GO:0015385">
    <property type="term" value="F:sodium:proton antiporter activity"/>
    <property type="evidence" value="ECO:0007669"/>
    <property type="project" value="UniProtKB-UniRule"/>
</dbReference>
<evidence type="ECO:0000256" key="6">
    <source>
        <dbReference type="ARBA" id="ARBA00022692"/>
    </source>
</evidence>
<dbReference type="Pfam" id="PF13462">
    <property type="entry name" value="Thioredoxin_4"/>
    <property type="match status" value="1"/>
</dbReference>
<organism evidence="15 16">
    <name type="scientific">Asanoa hainanensis</name>
    <dbReference type="NCBI Taxonomy" id="560556"/>
    <lineage>
        <taxon>Bacteria</taxon>
        <taxon>Bacillati</taxon>
        <taxon>Actinomycetota</taxon>
        <taxon>Actinomycetes</taxon>
        <taxon>Micromonosporales</taxon>
        <taxon>Micromonosporaceae</taxon>
        <taxon>Asanoa</taxon>
    </lineage>
</organism>
<feature type="transmembrane region" description="Helical" evidence="12">
    <location>
        <begin position="343"/>
        <end position="371"/>
    </location>
</feature>
<feature type="transmembrane region" description="Helical" evidence="12">
    <location>
        <begin position="224"/>
        <end position="240"/>
    </location>
</feature>
<dbReference type="Gene3D" id="1.20.1530.10">
    <property type="entry name" value="Na+/H+ antiporter like domain"/>
    <property type="match status" value="1"/>
</dbReference>
<feature type="transmembrane region" description="Helical" evidence="12">
    <location>
        <begin position="416"/>
        <end position="433"/>
    </location>
</feature>
<accession>A0A239N3D8</accession>